<protein>
    <recommendedName>
        <fullName evidence="2">histidine kinase</fullName>
        <ecNumber evidence="2">2.7.13.3</ecNumber>
    </recommendedName>
</protein>
<proteinExistence type="predicted"/>
<dbReference type="CDD" id="cd16922">
    <property type="entry name" value="HATPase_EvgS-ArcB-TorS-like"/>
    <property type="match status" value="1"/>
</dbReference>
<dbReference type="Gene3D" id="3.30.450.20">
    <property type="entry name" value="PAS domain"/>
    <property type="match status" value="4"/>
</dbReference>
<sequence length="1085" mass="120911">MKGHLRPLLTWLLCSAGSVAGLLWLAPPLWLALPACALLCMLPGMLILPRTLRALVAEQTAHAATHAFFQRVLDVIPHPVYLKNANSHYLMVNEAFARDKAMSREALVGSNGISSNYAEATRLQREEDLAVMAGKPVWKEEHKQHFVTGQEVFRIITKGTCLDASGEPAIVGSHFDITELRQVQHALADAAERERKLREHVQAFTQRLIDVIPSPVYVRKPDGFYLLVNKAFARERGRSMEDLLSRRAWATLDASDRVQAEDARVLAGESVYKEEHIPHPDTGQERFRIISKSACEDTEGRTVIVGANFDVTPWRKAERDLQLAVEREKSFHRDTQVFIQRILDMIPDPIYVKDASGRYLLVNAAFAQERGKTQEAVLGLTARELSNDPEARETSIREDADVLAGGEVYKEQQSTHPISGEEVFRIVSKRPSIDTEGRPVIVGAHFDLTRWKLAERALQLALQRERELRERVQNFTQRLIDVIPQPVYVKDAHSQYVMVNEAFAQDLQRPAAELIGTTPEMFGSGDDHVQMVYAEDQQVLAGEIILKEEKRRHSVTGRESYRLISKRSSIDAAGQPVIIGANFNITSWREAEERAARASEAKSVFLASMSHEIRTPLGGVIGMLRLALRKEILSDSARDKLMISLASAEHLLAIINDILDFSKIEAGQLLLEDIEFDLRDTLKESLQIFNEHAQAHSVSFNLDIDASLPASLRGDPTRVRQVLMNLVSNAMKFTERGSITVRVENVISTPNLCTVRFSVTDTGIGIAPEVIPRLFQQFQQADSSTTRKYGGTGLGLAICRQLVEAMGGKIVVSSTPGVGSTFTFVLPMPIGKTVVQATPGTLEHHGRSLRILCAEDSPTNQLIIQNLLEEMGHHVDIVEDGLEAIAALTQRDYDLVLMDGRMPHMDGSDAARAIRSGGHGAQRVRNPHIPLIALTANVSEEDRQLYLAAGMNDFLTKPIDERKLHTMLAAYIARETTAQNSAGRYTPSARKGDFMQHLRAMFDAELPRRIVDIEAALEAKDRVTLARQFHSIRGGAYYTGDEHLLELAGILEANADQEAFEAVSQLWPQFRTQLESTMTSRKNKC</sequence>
<dbReference type="SUPFAM" id="SSF47384">
    <property type="entry name" value="Homodimeric domain of signal transducing histidine kinase"/>
    <property type="match status" value="1"/>
</dbReference>
<dbReference type="SUPFAM" id="SSF55874">
    <property type="entry name" value="ATPase domain of HSP90 chaperone/DNA topoisomerase II/histidine kinase"/>
    <property type="match status" value="1"/>
</dbReference>
<dbReference type="PANTHER" id="PTHR45339:SF3">
    <property type="entry name" value="HISTIDINE KINASE"/>
    <property type="match status" value="1"/>
</dbReference>
<keyword evidence="12" id="KW-1185">Reference proteome</keyword>
<dbReference type="Proteomes" id="UP001549691">
    <property type="component" value="Unassembled WGS sequence"/>
</dbReference>
<dbReference type="SMART" id="SM00448">
    <property type="entry name" value="REC"/>
    <property type="match status" value="1"/>
</dbReference>
<dbReference type="PROSITE" id="PS50112">
    <property type="entry name" value="PAS"/>
    <property type="match status" value="2"/>
</dbReference>
<dbReference type="SMART" id="SM00091">
    <property type="entry name" value="PAS"/>
    <property type="match status" value="4"/>
</dbReference>
<feature type="domain" description="Histidine kinase" evidence="7">
    <location>
        <begin position="608"/>
        <end position="830"/>
    </location>
</feature>
<dbReference type="InterPro" id="IPR036890">
    <property type="entry name" value="HATPase_C_sf"/>
</dbReference>
<evidence type="ECO:0000256" key="1">
    <source>
        <dbReference type="ARBA" id="ARBA00000085"/>
    </source>
</evidence>
<dbReference type="Pfam" id="PF00512">
    <property type="entry name" value="HisKA"/>
    <property type="match status" value="1"/>
</dbReference>
<dbReference type="InterPro" id="IPR001789">
    <property type="entry name" value="Sig_transdc_resp-reg_receiver"/>
</dbReference>
<gene>
    <name evidence="11" type="ORF">ABXR19_13715</name>
</gene>
<comment type="catalytic activity">
    <reaction evidence="1">
        <text>ATP + protein L-histidine = ADP + protein N-phospho-L-histidine.</text>
        <dbReference type="EC" id="2.7.13.3"/>
    </reaction>
</comment>
<dbReference type="InterPro" id="IPR004358">
    <property type="entry name" value="Sig_transdc_His_kin-like_C"/>
</dbReference>
<evidence type="ECO:0000256" key="6">
    <source>
        <dbReference type="PROSITE-ProRule" id="PRU00169"/>
    </source>
</evidence>
<dbReference type="CDD" id="cd00082">
    <property type="entry name" value="HisKA"/>
    <property type="match status" value="1"/>
</dbReference>
<feature type="modified residue" description="Phosphohistidine" evidence="5">
    <location>
        <position position="1030"/>
    </location>
</feature>
<evidence type="ECO:0000259" key="9">
    <source>
        <dbReference type="PROSITE" id="PS50112"/>
    </source>
</evidence>
<dbReference type="InterPro" id="IPR008207">
    <property type="entry name" value="Sig_transdc_His_kin_Hpt_dom"/>
</dbReference>
<dbReference type="InterPro" id="IPR005467">
    <property type="entry name" value="His_kinase_dom"/>
</dbReference>
<feature type="domain" description="Response regulatory" evidence="8">
    <location>
        <begin position="850"/>
        <end position="972"/>
    </location>
</feature>
<dbReference type="Pfam" id="PF01627">
    <property type="entry name" value="Hpt"/>
    <property type="match status" value="1"/>
</dbReference>
<evidence type="ECO:0000259" key="8">
    <source>
        <dbReference type="PROSITE" id="PS50110"/>
    </source>
</evidence>
<dbReference type="RefSeq" id="WP_354601707.1">
    <property type="nucleotide sequence ID" value="NZ_JBEWZI010000014.1"/>
</dbReference>
<dbReference type="Gene3D" id="1.20.120.160">
    <property type="entry name" value="HPT domain"/>
    <property type="match status" value="1"/>
</dbReference>
<evidence type="ECO:0000313" key="12">
    <source>
        <dbReference type="Proteomes" id="UP001549691"/>
    </source>
</evidence>
<dbReference type="SMART" id="SM00387">
    <property type="entry name" value="HATPase_c"/>
    <property type="match status" value="1"/>
</dbReference>
<organism evidence="11 12">
    <name type="scientific">Uliginosibacterium flavum</name>
    <dbReference type="NCBI Taxonomy" id="1396831"/>
    <lineage>
        <taxon>Bacteria</taxon>
        <taxon>Pseudomonadati</taxon>
        <taxon>Pseudomonadota</taxon>
        <taxon>Betaproteobacteria</taxon>
        <taxon>Rhodocyclales</taxon>
        <taxon>Zoogloeaceae</taxon>
        <taxon>Uliginosibacterium</taxon>
    </lineage>
</organism>
<evidence type="ECO:0000256" key="3">
    <source>
        <dbReference type="ARBA" id="ARBA00022553"/>
    </source>
</evidence>
<dbReference type="InterPro" id="IPR036097">
    <property type="entry name" value="HisK_dim/P_sf"/>
</dbReference>
<accession>A0ABV2TMV4</accession>
<dbReference type="PROSITE" id="PS50894">
    <property type="entry name" value="HPT"/>
    <property type="match status" value="1"/>
</dbReference>
<dbReference type="PROSITE" id="PS50109">
    <property type="entry name" value="HIS_KIN"/>
    <property type="match status" value="1"/>
</dbReference>
<dbReference type="Pfam" id="PF08448">
    <property type="entry name" value="PAS_4"/>
    <property type="match status" value="4"/>
</dbReference>
<dbReference type="CDD" id="cd17546">
    <property type="entry name" value="REC_hyHK_CKI1_RcsC-like"/>
    <property type="match status" value="1"/>
</dbReference>
<dbReference type="InterPro" id="IPR000014">
    <property type="entry name" value="PAS"/>
</dbReference>
<dbReference type="PROSITE" id="PS50110">
    <property type="entry name" value="RESPONSE_REGULATORY"/>
    <property type="match status" value="1"/>
</dbReference>
<dbReference type="SUPFAM" id="SSF52172">
    <property type="entry name" value="CheY-like"/>
    <property type="match status" value="1"/>
</dbReference>
<evidence type="ECO:0000259" key="7">
    <source>
        <dbReference type="PROSITE" id="PS50109"/>
    </source>
</evidence>
<evidence type="ECO:0000256" key="4">
    <source>
        <dbReference type="ARBA" id="ARBA00023012"/>
    </source>
</evidence>
<dbReference type="InterPro" id="IPR013656">
    <property type="entry name" value="PAS_4"/>
</dbReference>
<dbReference type="NCBIfam" id="TIGR00229">
    <property type="entry name" value="sensory_box"/>
    <property type="match status" value="1"/>
</dbReference>
<reference evidence="11 12" key="1">
    <citation type="submission" date="2024-07" db="EMBL/GenBank/DDBJ databases">
        <title>Uliginosibacterium flavum JJ3220;KACC:17644.</title>
        <authorList>
            <person name="Kim M.K."/>
        </authorList>
    </citation>
    <scope>NUCLEOTIDE SEQUENCE [LARGE SCALE GENOMIC DNA]</scope>
    <source>
        <strain evidence="11 12">KACC:17644</strain>
    </source>
</reference>
<feature type="domain" description="PAS" evidence="9">
    <location>
        <begin position="335"/>
        <end position="379"/>
    </location>
</feature>
<dbReference type="InterPro" id="IPR035965">
    <property type="entry name" value="PAS-like_dom_sf"/>
</dbReference>
<keyword evidence="3 6" id="KW-0597">Phosphoprotein</keyword>
<evidence type="ECO:0000256" key="2">
    <source>
        <dbReference type="ARBA" id="ARBA00012438"/>
    </source>
</evidence>
<dbReference type="EC" id="2.7.13.3" evidence="2"/>
<dbReference type="EMBL" id="JBEWZI010000014">
    <property type="protein sequence ID" value="MET7015247.1"/>
    <property type="molecule type" value="Genomic_DNA"/>
</dbReference>
<dbReference type="Gene3D" id="3.30.565.10">
    <property type="entry name" value="Histidine kinase-like ATPase, C-terminal domain"/>
    <property type="match status" value="1"/>
</dbReference>
<dbReference type="InterPro" id="IPR003661">
    <property type="entry name" value="HisK_dim/P_dom"/>
</dbReference>
<dbReference type="CDD" id="cd00130">
    <property type="entry name" value="PAS"/>
    <property type="match status" value="1"/>
</dbReference>
<dbReference type="Pfam" id="PF00072">
    <property type="entry name" value="Response_reg"/>
    <property type="match status" value="1"/>
</dbReference>
<dbReference type="SUPFAM" id="SSF55785">
    <property type="entry name" value="PYP-like sensor domain (PAS domain)"/>
    <property type="match status" value="4"/>
</dbReference>
<dbReference type="InterPro" id="IPR011006">
    <property type="entry name" value="CheY-like_superfamily"/>
</dbReference>
<comment type="caution">
    <text evidence="11">The sequence shown here is derived from an EMBL/GenBank/DDBJ whole genome shotgun (WGS) entry which is preliminary data.</text>
</comment>
<feature type="domain" description="PAS" evidence="9">
    <location>
        <begin position="201"/>
        <end position="262"/>
    </location>
</feature>
<dbReference type="SUPFAM" id="SSF47226">
    <property type="entry name" value="Histidine-containing phosphotransfer domain, HPT domain"/>
    <property type="match status" value="1"/>
</dbReference>
<name>A0ABV2TMV4_9RHOO</name>
<evidence type="ECO:0000259" key="10">
    <source>
        <dbReference type="PROSITE" id="PS50894"/>
    </source>
</evidence>
<dbReference type="Pfam" id="PF02518">
    <property type="entry name" value="HATPase_c"/>
    <property type="match status" value="1"/>
</dbReference>
<feature type="domain" description="HPt" evidence="10">
    <location>
        <begin position="991"/>
        <end position="1085"/>
    </location>
</feature>
<dbReference type="PANTHER" id="PTHR45339">
    <property type="entry name" value="HYBRID SIGNAL TRANSDUCTION HISTIDINE KINASE J"/>
    <property type="match status" value="1"/>
</dbReference>
<feature type="modified residue" description="4-aspartylphosphate" evidence="6">
    <location>
        <position position="899"/>
    </location>
</feature>
<dbReference type="InterPro" id="IPR036641">
    <property type="entry name" value="HPT_dom_sf"/>
</dbReference>
<dbReference type="Gene3D" id="1.10.287.130">
    <property type="match status" value="1"/>
</dbReference>
<dbReference type="PRINTS" id="PR00344">
    <property type="entry name" value="BCTRLSENSOR"/>
</dbReference>
<dbReference type="Gene3D" id="3.40.50.2300">
    <property type="match status" value="1"/>
</dbReference>
<evidence type="ECO:0000256" key="5">
    <source>
        <dbReference type="PROSITE-ProRule" id="PRU00110"/>
    </source>
</evidence>
<dbReference type="InterPro" id="IPR003594">
    <property type="entry name" value="HATPase_dom"/>
</dbReference>
<dbReference type="SMART" id="SM00388">
    <property type="entry name" value="HisKA"/>
    <property type="match status" value="1"/>
</dbReference>
<keyword evidence="4" id="KW-0902">Two-component regulatory system</keyword>
<evidence type="ECO:0000313" key="11">
    <source>
        <dbReference type="EMBL" id="MET7015247.1"/>
    </source>
</evidence>